<dbReference type="OrthoDB" id="9802676at2"/>
<keyword evidence="1" id="KW-0479">Metal-binding</keyword>
<evidence type="ECO:0000313" key="4">
    <source>
        <dbReference type="EMBL" id="KAA9106400.1"/>
    </source>
</evidence>
<protein>
    <submittedName>
        <fullName evidence="4">Nucleoside deaminase</fullName>
    </submittedName>
</protein>
<dbReference type="PROSITE" id="PS00903">
    <property type="entry name" value="CYT_DCMP_DEAMINASES_1"/>
    <property type="match status" value="1"/>
</dbReference>
<dbReference type="CDD" id="cd01285">
    <property type="entry name" value="nucleoside_deaminase"/>
    <property type="match status" value="1"/>
</dbReference>
<dbReference type="InterPro" id="IPR002125">
    <property type="entry name" value="CMP_dCMP_dom"/>
</dbReference>
<gene>
    <name evidence="4" type="ORF">F6B43_14695</name>
</gene>
<sequence>MTEPAMTERPSAELPPDERAHLLRAIALAGAARERGDHPFGAIVVTAAGTIVEGLNSVVTGADPTGHAETNLVRIAAAALPAAELTASTLYTSTEPCAMCAGAIYWSGISRVVYALGEDELIRIVDAQEGIPTLALPCREVFARGGRPIDVVGPVALPEAAAVHAGFWTTPEGHA</sequence>
<dbReference type="AlphaFoldDB" id="A0A5J5J1G5"/>
<dbReference type="InterPro" id="IPR016193">
    <property type="entry name" value="Cytidine_deaminase-like"/>
</dbReference>
<dbReference type="GO" id="GO:0008270">
    <property type="term" value="F:zinc ion binding"/>
    <property type="evidence" value="ECO:0007669"/>
    <property type="project" value="InterPro"/>
</dbReference>
<dbReference type="PROSITE" id="PS51747">
    <property type="entry name" value="CYT_DCMP_DEAMINASES_2"/>
    <property type="match status" value="1"/>
</dbReference>
<organism evidence="4 5">
    <name type="scientific">Microbacterium rhizomatis</name>
    <dbReference type="NCBI Taxonomy" id="1631477"/>
    <lineage>
        <taxon>Bacteria</taxon>
        <taxon>Bacillati</taxon>
        <taxon>Actinomycetota</taxon>
        <taxon>Actinomycetes</taxon>
        <taxon>Micrococcales</taxon>
        <taxon>Microbacteriaceae</taxon>
        <taxon>Microbacterium</taxon>
    </lineage>
</organism>
<evidence type="ECO:0000256" key="2">
    <source>
        <dbReference type="ARBA" id="ARBA00022833"/>
    </source>
</evidence>
<dbReference type="PANTHER" id="PTHR11079">
    <property type="entry name" value="CYTOSINE DEAMINASE FAMILY MEMBER"/>
    <property type="match status" value="1"/>
</dbReference>
<dbReference type="GO" id="GO:0016787">
    <property type="term" value="F:hydrolase activity"/>
    <property type="evidence" value="ECO:0007669"/>
    <property type="project" value="InterPro"/>
</dbReference>
<name>A0A5J5J1G5_9MICO</name>
<dbReference type="PANTHER" id="PTHR11079:SF179">
    <property type="entry name" value="TRNA(ADENINE(34)) DEAMINASE, CHLOROPLASTIC"/>
    <property type="match status" value="1"/>
</dbReference>
<evidence type="ECO:0000313" key="5">
    <source>
        <dbReference type="Proteomes" id="UP000325827"/>
    </source>
</evidence>
<keyword evidence="2" id="KW-0862">Zinc</keyword>
<keyword evidence="5" id="KW-1185">Reference proteome</keyword>
<dbReference type="Pfam" id="PF00383">
    <property type="entry name" value="dCMP_cyt_deam_1"/>
    <property type="match status" value="1"/>
</dbReference>
<dbReference type="EMBL" id="VYSA01000003">
    <property type="protein sequence ID" value="KAA9106400.1"/>
    <property type="molecule type" value="Genomic_DNA"/>
</dbReference>
<evidence type="ECO:0000259" key="3">
    <source>
        <dbReference type="PROSITE" id="PS51747"/>
    </source>
</evidence>
<dbReference type="SUPFAM" id="SSF53927">
    <property type="entry name" value="Cytidine deaminase-like"/>
    <property type="match status" value="1"/>
</dbReference>
<accession>A0A5J5J1G5</accession>
<comment type="caution">
    <text evidence="4">The sequence shown here is derived from an EMBL/GenBank/DDBJ whole genome shotgun (WGS) entry which is preliminary data.</text>
</comment>
<dbReference type="Proteomes" id="UP000325827">
    <property type="component" value="Unassembled WGS sequence"/>
</dbReference>
<evidence type="ECO:0000256" key="1">
    <source>
        <dbReference type="ARBA" id="ARBA00022723"/>
    </source>
</evidence>
<reference evidence="5" key="1">
    <citation type="submission" date="2019-09" db="EMBL/GenBank/DDBJ databases">
        <title>Mumia zhuanghuii sp. nov. isolated from the intestinal contents of plateau pika (Ochotona curzoniae) in the Qinghai-Tibet plateau of China.</title>
        <authorList>
            <person name="Tian Z."/>
        </authorList>
    </citation>
    <scope>NUCLEOTIDE SEQUENCE [LARGE SCALE GENOMIC DNA]</scope>
    <source>
        <strain evidence="5">JCM 30598</strain>
    </source>
</reference>
<feature type="domain" description="CMP/dCMP-type deaminase" evidence="3">
    <location>
        <begin position="16"/>
        <end position="125"/>
    </location>
</feature>
<dbReference type="RefSeq" id="WP_150449742.1">
    <property type="nucleotide sequence ID" value="NZ_VYSA01000003.1"/>
</dbReference>
<proteinExistence type="predicted"/>
<dbReference type="Gene3D" id="3.40.140.10">
    <property type="entry name" value="Cytidine Deaminase, domain 2"/>
    <property type="match status" value="1"/>
</dbReference>
<dbReference type="InterPro" id="IPR016192">
    <property type="entry name" value="APOBEC/CMP_deaminase_Zn-bd"/>
</dbReference>